<feature type="compositionally biased region" description="Basic and acidic residues" evidence="4">
    <location>
        <begin position="562"/>
        <end position="571"/>
    </location>
</feature>
<keyword evidence="2" id="KW-0328">Glycosyltransferase</keyword>
<organism evidence="7 8">
    <name type="scientific">Drosophila pseudoobscura pseudoobscura</name>
    <name type="common">Fruit fly</name>
    <dbReference type="NCBI Taxonomy" id="46245"/>
    <lineage>
        <taxon>Eukaryota</taxon>
        <taxon>Metazoa</taxon>
        <taxon>Ecdysozoa</taxon>
        <taxon>Arthropoda</taxon>
        <taxon>Hexapoda</taxon>
        <taxon>Insecta</taxon>
        <taxon>Pterygota</taxon>
        <taxon>Neoptera</taxon>
        <taxon>Endopterygota</taxon>
        <taxon>Diptera</taxon>
        <taxon>Brachycera</taxon>
        <taxon>Muscomorpha</taxon>
        <taxon>Ephydroidea</taxon>
        <taxon>Drosophilidae</taxon>
        <taxon>Drosophila</taxon>
        <taxon>Sophophora</taxon>
    </lineage>
</organism>
<keyword evidence="5" id="KW-0472">Membrane</keyword>
<keyword evidence="3" id="KW-0808">Transferase</keyword>
<dbReference type="Proteomes" id="UP000001819">
    <property type="component" value="Chromosome X"/>
</dbReference>
<reference evidence="8" key="1">
    <citation type="submission" date="2025-08" db="UniProtKB">
        <authorList>
            <consortium name="RefSeq"/>
        </authorList>
    </citation>
    <scope>IDENTIFICATION</scope>
    <source>
        <strain evidence="8">MV-25-SWS-2005</strain>
        <tissue evidence="8">Whole body</tissue>
    </source>
</reference>
<accession>A0A6I8UDD3</accession>
<feature type="region of interest" description="Disordered" evidence="4">
    <location>
        <begin position="545"/>
        <end position="571"/>
    </location>
</feature>
<feature type="compositionally biased region" description="Basic residues" evidence="4">
    <location>
        <begin position="545"/>
        <end position="559"/>
    </location>
</feature>
<evidence type="ECO:0000256" key="1">
    <source>
        <dbReference type="ARBA" id="ARBA00009995"/>
    </source>
</evidence>
<dbReference type="SUPFAM" id="SSF53756">
    <property type="entry name" value="UDP-Glycosyltransferase/glycogen phosphorylase"/>
    <property type="match status" value="1"/>
</dbReference>
<keyword evidence="6" id="KW-0732">Signal</keyword>
<dbReference type="InterPro" id="IPR002213">
    <property type="entry name" value="UDP_glucos_trans"/>
</dbReference>
<evidence type="ECO:0000256" key="4">
    <source>
        <dbReference type="SAM" id="MobiDB-lite"/>
    </source>
</evidence>
<dbReference type="AlphaFoldDB" id="A0A6I8UDD3"/>
<gene>
    <name evidence="8" type="primary">Ugt305A1</name>
</gene>
<dbReference type="InterPro" id="IPR050271">
    <property type="entry name" value="UDP-glycosyltransferase"/>
</dbReference>
<proteinExistence type="inferred from homology"/>
<evidence type="ECO:0000256" key="5">
    <source>
        <dbReference type="SAM" id="Phobius"/>
    </source>
</evidence>
<dbReference type="KEGG" id="dpo:4813560"/>
<protein>
    <submittedName>
        <fullName evidence="8">UDP-glucuronosyltransferase 3A2</fullName>
    </submittedName>
</protein>
<feature type="transmembrane region" description="Helical" evidence="5">
    <location>
        <begin position="486"/>
        <end position="508"/>
    </location>
</feature>
<dbReference type="PANTHER" id="PTHR48043">
    <property type="entry name" value="EG:EG0003.4 PROTEIN-RELATED"/>
    <property type="match status" value="1"/>
</dbReference>
<dbReference type="CDD" id="cd03784">
    <property type="entry name" value="GT1_Gtf-like"/>
    <property type="match status" value="1"/>
</dbReference>
<dbReference type="GO" id="GO:0008194">
    <property type="term" value="F:UDP-glycosyltransferase activity"/>
    <property type="evidence" value="ECO:0007669"/>
    <property type="project" value="InterPro"/>
</dbReference>
<dbReference type="InParanoid" id="A0A6I8UDD3"/>
<evidence type="ECO:0000256" key="6">
    <source>
        <dbReference type="SAM" id="SignalP"/>
    </source>
</evidence>
<feature type="signal peptide" evidence="6">
    <location>
        <begin position="1"/>
        <end position="24"/>
    </location>
</feature>
<evidence type="ECO:0000256" key="2">
    <source>
        <dbReference type="ARBA" id="ARBA00022676"/>
    </source>
</evidence>
<dbReference type="RefSeq" id="XP_001353660.3">
    <property type="nucleotide sequence ID" value="XM_001353624.4"/>
</dbReference>
<keyword evidence="5" id="KW-0812">Transmembrane</keyword>
<name>A0A6I8UDD3_DROPS</name>
<evidence type="ECO:0000256" key="3">
    <source>
        <dbReference type="ARBA" id="ARBA00022679"/>
    </source>
</evidence>
<dbReference type="PANTHER" id="PTHR48043:SF114">
    <property type="entry name" value="IP04436P-RELATED"/>
    <property type="match status" value="1"/>
</dbReference>
<dbReference type="Gene3D" id="3.40.50.2000">
    <property type="entry name" value="Glycogen Phosphorylase B"/>
    <property type="match status" value="1"/>
</dbReference>
<dbReference type="Pfam" id="PF00201">
    <property type="entry name" value="UDPGT"/>
    <property type="match status" value="1"/>
</dbReference>
<sequence length="571" mass="64228">MNVLCSLLPLLVMSFTWLPMETKAGNILCLVGTARHNNPGWMQPLFETLAERGHSLTVLSTAPVPTKNIEGITVFSLPNDYDVMQKYFVSRTASYSSVFTAKQLMVLHEVPLGSCRAVMESSVLAKLRAQLIDEVADVDLIISDATNTMECLLPLVPKHRSIPILGVSGGKLTSELLTLVRAEDTINVAKIPHPISQLPENMDFIGRIQNSALYLAEKLIRWTDIYPITRGALVRKNHVYPPLKLVLLNTHSTLDYAQNLPASVIEVGGLHIWTKSRPLPPNIQKFVDKFIDGIIYINFPHIDLFFGIGTKAVLLMAERYVTYGFIWNVENVNELPEKMDNILTLHVDARLQQDILAQSRVKCFLNHGDSFSLQEAVHYAIPVLVIPLILEQFNNAQRIEERNLGVVLPTNTFFEMTMARTLKQVLQNKAITNAVSKAQVKFRTRPMPPIRTAVWYVEHLITEPELYSHLAKPSVNFIVSHSLDTLAIPAVALLVFLCNMILLVLQLMKSEEIQSRIFVDDDGNVGVWETLEEYEIRTGIVKGKHIPPPKKNNMGRHPCKNLPDKTKMSID</sequence>
<evidence type="ECO:0000313" key="7">
    <source>
        <dbReference type="Proteomes" id="UP000001819"/>
    </source>
</evidence>
<evidence type="ECO:0000313" key="8">
    <source>
        <dbReference type="RefSeq" id="XP_001353660.3"/>
    </source>
</evidence>
<keyword evidence="7" id="KW-1185">Reference proteome</keyword>
<feature type="chain" id="PRO_5026272711" evidence="6">
    <location>
        <begin position="25"/>
        <end position="571"/>
    </location>
</feature>
<comment type="similarity">
    <text evidence="1">Belongs to the UDP-glycosyltransferase family.</text>
</comment>
<keyword evidence="5" id="KW-1133">Transmembrane helix</keyword>